<feature type="compositionally biased region" description="Low complexity" evidence="1">
    <location>
        <begin position="67"/>
        <end position="78"/>
    </location>
</feature>
<dbReference type="EMBL" id="CAXAMM010044239">
    <property type="protein sequence ID" value="CAK9113856.1"/>
    <property type="molecule type" value="Genomic_DNA"/>
</dbReference>
<proteinExistence type="predicted"/>
<feature type="compositionally biased region" description="Polar residues" evidence="1">
    <location>
        <begin position="18"/>
        <end position="28"/>
    </location>
</feature>
<feature type="non-terminal residue" evidence="2">
    <location>
        <position position="1"/>
    </location>
</feature>
<dbReference type="Proteomes" id="UP001642464">
    <property type="component" value="Unassembled WGS sequence"/>
</dbReference>
<gene>
    <name evidence="2" type="ORF">SCF082_LOCUS52755</name>
</gene>
<feature type="region of interest" description="Disordered" evidence="1">
    <location>
        <begin position="18"/>
        <end position="99"/>
    </location>
</feature>
<evidence type="ECO:0000256" key="1">
    <source>
        <dbReference type="SAM" id="MobiDB-lite"/>
    </source>
</evidence>
<sequence>EDTDMLELADHFGINVTMRGTSSTSLGQSYPVMDDPNYEARPVATPMTSLAAPPVDVPTHASATSGAVPAAETNAAEPPEAPSMEHPEAVLAAPNAPAL</sequence>
<keyword evidence="3" id="KW-1185">Reference proteome</keyword>
<feature type="non-terminal residue" evidence="2">
    <location>
        <position position="99"/>
    </location>
</feature>
<evidence type="ECO:0000313" key="2">
    <source>
        <dbReference type="EMBL" id="CAK9113856.1"/>
    </source>
</evidence>
<accession>A0ABP0SNA1</accession>
<organism evidence="2 3">
    <name type="scientific">Durusdinium trenchii</name>
    <dbReference type="NCBI Taxonomy" id="1381693"/>
    <lineage>
        <taxon>Eukaryota</taxon>
        <taxon>Sar</taxon>
        <taxon>Alveolata</taxon>
        <taxon>Dinophyceae</taxon>
        <taxon>Suessiales</taxon>
        <taxon>Symbiodiniaceae</taxon>
        <taxon>Durusdinium</taxon>
    </lineage>
</organism>
<reference evidence="2 3" key="1">
    <citation type="submission" date="2024-02" db="EMBL/GenBank/DDBJ databases">
        <authorList>
            <person name="Chen Y."/>
            <person name="Shah S."/>
            <person name="Dougan E. K."/>
            <person name="Thang M."/>
            <person name="Chan C."/>
        </authorList>
    </citation>
    <scope>NUCLEOTIDE SEQUENCE [LARGE SCALE GENOMIC DNA]</scope>
</reference>
<comment type="caution">
    <text evidence="2">The sequence shown here is derived from an EMBL/GenBank/DDBJ whole genome shotgun (WGS) entry which is preliminary data.</text>
</comment>
<evidence type="ECO:0000313" key="3">
    <source>
        <dbReference type="Proteomes" id="UP001642464"/>
    </source>
</evidence>
<name>A0ABP0SNA1_9DINO</name>
<protein>
    <submittedName>
        <fullName evidence="2">Uncharacterized protein</fullName>
    </submittedName>
</protein>